<dbReference type="PANTHER" id="PTHR15106">
    <property type="entry name" value="RETINOIC ACID RECEPTOR RESPONDER PROTEIN 2"/>
    <property type="match status" value="1"/>
</dbReference>
<evidence type="ECO:0000313" key="11">
    <source>
        <dbReference type="EMBL" id="KAG5268467.1"/>
    </source>
</evidence>
<dbReference type="GO" id="GO:0050994">
    <property type="term" value="P:regulation of lipid catabolic process"/>
    <property type="evidence" value="ECO:0007669"/>
    <property type="project" value="InterPro"/>
</dbReference>
<feature type="chain" id="PRO_5043876685" description="Retinoic acid receptor responder protein 2" evidence="10">
    <location>
        <begin position="21"/>
        <end position="164"/>
    </location>
</feature>
<evidence type="ECO:0000256" key="5">
    <source>
        <dbReference type="ARBA" id="ARBA00022729"/>
    </source>
</evidence>
<reference evidence="11" key="1">
    <citation type="submission" date="2020-10" db="EMBL/GenBank/DDBJ databases">
        <title>Chromosome-scale genome assembly of the Allis shad, Alosa alosa.</title>
        <authorList>
            <person name="Margot Z."/>
            <person name="Christophe K."/>
            <person name="Cabau C."/>
            <person name="Louis A."/>
            <person name="Berthelot C."/>
            <person name="Parey E."/>
            <person name="Roest Crollius H."/>
            <person name="Montfort J."/>
            <person name="Robinson-Rechavi M."/>
            <person name="Bucao C."/>
            <person name="Bouchez O."/>
            <person name="Gislard M."/>
            <person name="Lluch J."/>
            <person name="Milhes M."/>
            <person name="Lampietro C."/>
            <person name="Lopez Roques C."/>
            <person name="Donnadieu C."/>
            <person name="Braasch I."/>
            <person name="Desvignes T."/>
            <person name="Postlethwait J."/>
            <person name="Bobe J."/>
            <person name="Guiguen Y."/>
        </authorList>
    </citation>
    <scope>NUCLEOTIDE SEQUENCE</scope>
    <source>
        <strain evidence="11">M-15738</strain>
        <tissue evidence="11">Blood</tissue>
    </source>
</reference>
<proteinExistence type="predicted"/>
<keyword evidence="6" id="KW-0221">Differentiation</keyword>
<dbReference type="GO" id="GO:0006935">
    <property type="term" value="P:chemotaxis"/>
    <property type="evidence" value="ECO:0007669"/>
    <property type="project" value="UniProtKB-KW"/>
</dbReference>
<evidence type="ECO:0000256" key="8">
    <source>
        <dbReference type="ARBA" id="ARBA00023198"/>
    </source>
</evidence>
<evidence type="ECO:0000256" key="1">
    <source>
        <dbReference type="ARBA" id="ARBA00004613"/>
    </source>
</evidence>
<dbReference type="InterPro" id="IPR046350">
    <property type="entry name" value="Cystatin_sf"/>
</dbReference>
<dbReference type="AlphaFoldDB" id="A0AAV6G4P7"/>
<evidence type="ECO:0000256" key="9">
    <source>
        <dbReference type="ARBA" id="ARBA00032785"/>
    </source>
</evidence>
<keyword evidence="12" id="KW-1185">Reference proteome</keyword>
<comment type="subcellular location">
    <subcellularLocation>
        <location evidence="1">Secreted</location>
    </subcellularLocation>
</comment>
<keyword evidence="8" id="KW-0395">Inflammatory response</keyword>
<keyword evidence="7" id="KW-1015">Disulfide bond</keyword>
<dbReference type="GO" id="GO:0005102">
    <property type="term" value="F:signaling receptor binding"/>
    <property type="evidence" value="ECO:0007669"/>
    <property type="project" value="InterPro"/>
</dbReference>
<organism evidence="11 12">
    <name type="scientific">Alosa alosa</name>
    <name type="common">allis shad</name>
    <dbReference type="NCBI Taxonomy" id="278164"/>
    <lineage>
        <taxon>Eukaryota</taxon>
        <taxon>Metazoa</taxon>
        <taxon>Chordata</taxon>
        <taxon>Craniata</taxon>
        <taxon>Vertebrata</taxon>
        <taxon>Euteleostomi</taxon>
        <taxon>Actinopterygii</taxon>
        <taxon>Neopterygii</taxon>
        <taxon>Teleostei</taxon>
        <taxon>Clupei</taxon>
        <taxon>Clupeiformes</taxon>
        <taxon>Clupeoidei</taxon>
        <taxon>Clupeidae</taxon>
        <taxon>Alosa</taxon>
    </lineage>
</organism>
<dbReference type="GO" id="GO:0006954">
    <property type="term" value="P:inflammatory response"/>
    <property type="evidence" value="ECO:0007669"/>
    <property type="project" value="UniProtKB-KW"/>
</dbReference>
<keyword evidence="5 10" id="KW-0732">Signal</keyword>
<accession>A0AAV6G4P7</accession>
<dbReference type="Proteomes" id="UP000823561">
    <property type="component" value="Chromosome 16"/>
</dbReference>
<keyword evidence="4" id="KW-0964">Secreted</keyword>
<evidence type="ECO:0000256" key="10">
    <source>
        <dbReference type="SAM" id="SignalP"/>
    </source>
</evidence>
<name>A0AAV6G4P7_9TELE</name>
<gene>
    <name evidence="11" type="ORF">AALO_G00212910</name>
</gene>
<evidence type="ECO:0000256" key="4">
    <source>
        <dbReference type="ARBA" id="ARBA00022525"/>
    </source>
</evidence>
<feature type="signal peptide" evidence="10">
    <location>
        <begin position="1"/>
        <end position="20"/>
    </location>
</feature>
<dbReference type="GO" id="GO:0030154">
    <property type="term" value="P:cell differentiation"/>
    <property type="evidence" value="ECO:0007669"/>
    <property type="project" value="UniProtKB-KW"/>
</dbReference>
<dbReference type="InterPro" id="IPR029562">
    <property type="entry name" value="Chemerin"/>
</dbReference>
<evidence type="ECO:0000313" key="12">
    <source>
        <dbReference type="Proteomes" id="UP000823561"/>
    </source>
</evidence>
<comment type="caution">
    <text evidence="11">The sequence shown here is derived from an EMBL/GenBank/DDBJ whole genome shotgun (WGS) entry which is preliminary data.</text>
</comment>
<evidence type="ECO:0000256" key="3">
    <source>
        <dbReference type="ARBA" id="ARBA00022500"/>
    </source>
</evidence>
<evidence type="ECO:0000256" key="2">
    <source>
        <dbReference type="ARBA" id="ARBA00018808"/>
    </source>
</evidence>
<dbReference type="GO" id="GO:0005576">
    <property type="term" value="C:extracellular region"/>
    <property type="evidence" value="ECO:0007669"/>
    <property type="project" value="UniProtKB-SubCell"/>
</dbReference>
<sequence length="164" mass="18577">MAFLLSVFLLAAGALSCTEAQEAYSKLPDPYRKGVDLALHHVNNHSAVQHHFFFFKSLVMSDINAGFNVNFYYHNFYLKATKCNKGTVDPDLKKCVFRNDRPLIDCAICYKTFEGEIDPEPKPYVHCVHKPSLTEEMKKARVDHCNTLSYNNGSPTLLAAVQRC</sequence>
<protein>
    <recommendedName>
        <fullName evidence="2">Retinoic acid receptor responder protein 2</fullName>
    </recommendedName>
    <alternativeName>
        <fullName evidence="9">Chemerin</fullName>
    </alternativeName>
</protein>
<evidence type="ECO:0000256" key="6">
    <source>
        <dbReference type="ARBA" id="ARBA00022782"/>
    </source>
</evidence>
<evidence type="ECO:0000256" key="7">
    <source>
        <dbReference type="ARBA" id="ARBA00023157"/>
    </source>
</evidence>
<dbReference type="Gene3D" id="3.10.450.10">
    <property type="match status" value="1"/>
</dbReference>
<dbReference type="SUPFAM" id="SSF54403">
    <property type="entry name" value="Cystatin/monellin"/>
    <property type="match status" value="1"/>
</dbReference>
<keyword evidence="3" id="KW-0145">Chemotaxis</keyword>
<dbReference type="EMBL" id="JADWDJ010000016">
    <property type="protein sequence ID" value="KAG5268467.1"/>
    <property type="molecule type" value="Genomic_DNA"/>
</dbReference>
<dbReference type="PANTHER" id="PTHR15106:SF2">
    <property type="entry name" value="RETINOIC ACID RECEPTOR RESPONDER PROTEIN 2"/>
    <property type="match status" value="1"/>
</dbReference>